<feature type="region of interest" description="Disordered" evidence="1">
    <location>
        <begin position="765"/>
        <end position="799"/>
    </location>
</feature>
<keyword evidence="3" id="KW-1185">Reference proteome</keyword>
<proteinExistence type="predicted"/>
<dbReference type="PANTHER" id="PTHR35391:SF7">
    <property type="entry name" value="C2H2-TYPE DOMAIN-CONTAINING PROTEIN"/>
    <property type="match status" value="1"/>
</dbReference>
<dbReference type="EMBL" id="JAGTJS010000019">
    <property type="protein sequence ID" value="KAH7243149.1"/>
    <property type="molecule type" value="Genomic_DNA"/>
</dbReference>
<evidence type="ECO:0008006" key="4">
    <source>
        <dbReference type="Google" id="ProtNLM"/>
    </source>
</evidence>
<feature type="region of interest" description="Disordered" evidence="1">
    <location>
        <begin position="595"/>
        <end position="652"/>
    </location>
</feature>
<evidence type="ECO:0000313" key="3">
    <source>
        <dbReference type="Proteomes" id="UP000736672"/>
    </source>
</evidence>
<feature type="compositionally biased region" description="Basic and acidic residues" evidence="1">
    <location>
        <begin position="521"/>
        <end position="532"/>
    </location>
</feature>
<feature type="compositionally biased region" description="Polar residues" evidence="1">
    <location>
        <begin position="595"/>
        <end position="610"/>
    </location>
</feature>
<sequence length="799" mass="89655">MGSELESGQADQAVDIYTLAVECKELFITSLREDRSHGPHVSQYETRFMSWASNLGVYADKMSSLDRRLRHAPEVRDLVLLMLQVLKRNLDYAINKPETILPTAMTEGQKGPMYGIKGAIDRLNRMAAMIRGDPRADEVQVVRRFASKREPAGFLGVIMALTQYHFPKAPASLHSQLAKSVAYRRDWLLYQRQHSKKLAKPRTPRNVPPLPIIVEPEPASQDQAVRNTYPWSEIQSQISSTQPSIRNLDTHLLENLNLPEQSGASQQDVSSVYSRNPPPSGLYPTQPSVLEGQRETLCKFCQALLPTFVVKDEAKWRKHVDADLRPYVCVSEHCGDFSPSFSTVHDWKSHMEEKHRFDWPRYVHRARWACPRCPKLEKSYFPTDTALSRHLSENTPASHHPVLDAMEISKITAGCKQFNPIGEDDCPLCGPPPWQEEWKAGMKANVEISMKVAERDNLSTHFASHLRYLAFQSLRWLDVDINGEEDEPAPSQDAAGFNSKGSTGTATHEDSTAANINLNDEELKTPQDSRIRTEEEELLEREVYIPTSVTDADKLSIIIPASVEHMELTDHVMDNAMGFMSNRGGFSIPPVHSGCQQEISSAGSGHISSQTRKDFGDSAYSEAPSATVTLGHTTSPGSAQQQSLNTAHLSASTSPPAQISAAFSAVTAQAVGKEDFSCQWPDCDYRPAGGRREKYPHYLRKHIENKHLHRYRVRCPACGTWLSRSDNLRVHQEMSCPRARFPEAPYPPHRSTRRSGVAQRREWVVVDRESKDLSTQDSTVFGSEHRDDDAGEAGTRNCN</sequence>
<protein>
    <recommendedName>
        <fullName evidence="4">C2H2-type domain-containing protein</fullName>
    </recommendedName>
</protein>
<feature type="compositionally biased region" description="Basic and acidic residues" evidence="1">
    <location>
        <begin position="765"/>
        <end position="774"/>
    </location>
</feature>
<name>A0A9P9K7T1_FUSSL</name>
<organism evidence="2 3">
    <name type="scientific">Fusarium solani</name>
    <name type="common">Filamentous fungus</name>
    <dbReference type="NCBI Taxonomy" id="169388"/>
    <lineage>
        <taxon>Eukaryota</taxon>
        <taxon>Fungi</taxon>
        <taxon>Dikarya</taxon>
        <taxon>Ascomycota</taxon>
        <taxon>Pezizomycotina</taxon>
        <taxon>Sordariomycetes</taxon>
        <taxon>Hypocreomycetidae</taxon>
        <taxon>Hypocreales</taxon>
        <taxon>Nectriaceae</taxon>
        <taxon>Fusarium</taxon>
        <taxon>Fusarium solani species complex</taxon>
    </lineage>
</organism>
<evidence type="ECO:0000313" key="2">
    <source>
        <dbReference type="EMBL" id="KAH7243149.1"/>
    </source>
</evidence>
<dbReference type="AlphaFoldDB" id="A0A9P9K7T1"/>
<gene>
    <name evidence="2" type="ORF">B0J15DRAFT_597910</name>
</gene>
<evidence type="ECO:0000256" key="1">
    <source>
        <dbReference type="SAM" id="MobiDB-lite"/>
    </source>
</evidence>
<comment type="caution">
    <text evidence="2">The sequence shown here is derived from an EMBL/GenBank/DDBJ whole genome shotgun (WGS) entry which is preliminary data.</text>
</comment>
<feature type="region of interest" description="Disordered" evidence="1">
    <location>
        <begin position="260"/>
        <end position="287"/>
    </location>
</feature>
<dbReference type="OrthoDB" id="195446at2759"/>
<feature type="region of interest" description="Disordered" evidence="1">
    <location>
        <begin position="198"/>
        <end position="221"/>
    </location>
</feature>
<feature type="compositionally biased region" description="Polar residues" evidence="1">
    <location>
        <begin position="499"/>
        <end position="518"/>
    </location>
</feature>
<feature type="compositionally biased region" description="Polar residues" evidence="1">
    <location>
        <begin position="624"/>
        <end position="652"/>
    </location>
</feature>
<dbReference type="Proteomes" id="UP000736672">
    <property type="component" value="Unassembled WGS sequence"/>
</dbReference>
<feature type="compositionally biased region" description="Polar residues" evidence="1">
    <location>
        <begin position="260"/>
        <end position="274"/>
    </location>
</feature>
<feature type="region of interest" description="Disordered" evidence="1">
    <location>
        <begin position="484"/>
        <end position="532"/>
    </location>
</feature>
<reference evidence="2" key="1">
    <citation type="journal article" date="2021" name="Nat. Commun.">
        <title>Genetic determinants of endophytism in the Arabidopsis root mycobiome.</title>
        <authorList>
            <person name="Mesny F."/>
            <person name="Miyauchi S."/>
            <person name="Thiergart T."/>
            <person name="Pickel B."/>
            <person name="Atanasova L."/>
            <person name="Karlsson M."/>
            <person name="Huettel B."/>
            <person name="Barry K.W."/>
            <person name="Haridas S."/>
            <person name="Chen C."/>
            <person name="Bauer D."/>
            <person name="Andreopoulos W."/>
            <person name="Pangilinan J."/>
            <person name="LaButti K."/>
            <person name="Riley R."/>
            <person name="Lipzen A."/>
            <person name="Clum A."/>
            <person name="Drula E."/>
            <person name="Henrissat B."/>
            <person name="Kohler A."/>
            <person name="Grigoriev I.V."/>
            <person name="Martin F.M."/>
            <person name="Hacquard S."/>
        </authorList>
    </citation>
    <scope>NUCLEOTIDE SEQUENCE</scope>
    <source>
        <strain evidence="2">FSSC 5 MPI-SDFR-AT-0091</strain>
    </source>
</reference>
<accession>A0A9P9K7T1</accession>
<dbReference type="PANTHER" id="PTHR35391">
    <property type="entry name" value="C2H2-TYPE DOMAIN-CONTAINING PROTEIN-RELATED"/>
    <property type="match status" value="1"/>
</dbReference>